<evidence type="ECO:0000256" key="1">
    <source>
        <dbReference type="SAM" id="Phobius"/>
    </source>
</evidence>
<dbReference type="AlphaFoldDB" id="A0AAW9K7K9"/>
<keyword evidence="1" id="KW-0472">Membrane</keyword>
<keyword evidence="1" id="KW-0812">Transmembrane</keyword>
<protein>
    <submittedName>
        <fullName evidence="2">Uncharacterized protein</fullName>
    </submittedName>
</protein>
<dbReference type="RefSeq" id="WP_322809756.1">
    <property type="nucleotide sequence ID" value="NZ_JAVBVO010000024.1"/>
</dbReference>
<gene>
    <name evidence="2" type="ORF">RAK27_18250</name>
</gene>
<dbReference type="Proteomes" id="UP001290462">
    <property type="component" value="Unassembled WGS sequence"/>
</dbReference>
<evidence type="ECO:0000313" key="2">
    <source>
        <dbReference type="EMBL" id="MDZ5760585.1"/>
    </source>
</evidence>
<comment type="caution">
    <text evidence="2">The sequence shown here is derived from an EMBL/GenBank/DDBJ whole genome shotgun (WGS) entry which is preliminary data.</text>
</comment>
<sequence length="121" mass="13677">MFIIQFFYNSVSTLVDLIFTIFGALIYGILKAFEWLFSLVIGDASSGSNSKMIMLVALAFFVIGFVIFLAFKFSVWIALVLFVIVPSAVFVLKIGLCIWIGYLAFRMMKRAFMTVKIRVTS</sequence>
<proteinExistence type="predicted"/>
<reference evidence="2" key="1">
    <citation type="submission" date="2023-08" db="EMBL/GenBank/DDBJ databases">
        <title>Genomic characterization of piscicolin 126 produced by Carnobacterium maltaromaticum CM22 strain isolated from salmon (Salmo salar).</title>
        <authorList>
            <person name="Gonzalez-Gragera E."/>
            <person name="Garcia-Lopez J.D."/>
            <person name="Teso-Perez C."/>
            <person name="Gimenez-Hernandez I."/>
            <person name="Peralta-Sanchez J.M."/>
            <person name="Valdivia E."/>
            <person name="Montalban-Lopez M."/>
            <person name="Martin-Platero A.M."/>
            <person name="Banos A."/>
            <person name="Martinez-Bueno M."/>
        </authorList>
    </citation>
    <scope>NUCLEOTIDE SEQUENCE</scope>
    <source>
        <strain evidence="2">CM22</strain>
    </source>
</reference>
<dbReference type="EMBL" id="JAVBVO010000024">
    <property type="protein sequence ID" value="MDZ5760585.1"/>
    <property type="molecule type" value="Genomic_DNA"/>
</dbReference>
<evidence type="ECO:0000313" key="3">
    <source>
        <dbReference type="Proteomes" id="UP001290462"/>
    </source>
</evidence>
<feature type="transmembrane region" description="Helical" evidence="1">
    <location>
        <begin position="51"/>
        <end position="71"/>
    </location>
</feature>
<name>A0AAW9K7K9_CARML</name>
<feature type="transmembrane region" description="Helical" evidence="1">
    <location>
        <begin position="77"/>
        <end position="105"/>
    </location>
</feature>
<keyword evidence="1" id="KW-1133">Transmembrane helix</keyword>
<accession>A0AAW9K7K9</accession>
<organism evidence="2 3">
    <name type="scientific">Carnobacterium maltaromaticum</name>
    <name type="common">Carnobacterium piscicola</name>
    <dbReference type="NCBI Taxonomy" id="2751"/>
    <lineage>
        <taxon>Bacteria</taxon>
        <taxon>Bacillati</taxon>
        <taxon>Bacillota</taxon>
        <taxon>Bacilli</taxon>
        <taxon>Lactobacillales</taxon>
        <taxon>Carnobacteriaceae</taxon>
        <taxon>Carnobacterium</taxon>
    </lineage>
</organism>